<dbReference type="SUPFAM" id="SSF53822">
    <property type="entry name" value="Periplasmic binding protein-like I"/>
    <property type="match status" value="1"/>
</dbReference>
<feature type="domain" description="HTH gntR-type" evidence="5">
    <location>
        <begin position="7"/>
        <end position="75"/>
    </location>
</feature>
<proteinExistence type="predicted"/>
<evidence type="ECO:0000256" key="4">
    <source>
        <dbReference type="ARBA" id="ARBA00023163"/>
    </source>
</evidence>
<dbReference type="GO" id="GO:0000976">
    <property type="term" value="F:transcription cis-regulatory region binding"/>
    <property type="evidence" value="ECO:0007669"/>
    <property type="project" value="TreeGrafter"/>
</dbReference>
<evidence type="ECO:0000256" key="1">
    <source>
        <dbReference type="ARBA" id="ARBA00022491"/>
    </source>
</evidence>
<protein>
    <submittedName>
        <fullName evidence="6">DNA-binding LacI/PurR family transcriptional regulator</fullName>
    </submittedName>
</protein>
<dbReference type="PANTHER" id="PTHR30146:SF148">
    <property type="entry name" value="HTH-TYPE TRANSCRIPTIONAL REPRESSOR PURR-RELATED"/>
    <property type="match status" value="1"/>
</dbReference>
<dbReference type="Gene3D" id="3.40.50.2300">
    <property type="match status" value="2"/>
</dbReference>
<dbReference type="GO" id="GO:0003700">
    <property type="term" value="F:DNA-binding transcription factor activity"/>
    <property type="evidence" value="ECO:0007669"/>
    <property type="project" value="InterPro"/>
</dbReference>
<keyword evidence="3 6" id="KW-0238">DNA-binding</keyword>
<dbReference type="RefSeq" id="WP_165832825.1">
    <property type="nucleotide sequence ID" value="NZ_CALXNT010000059.1"/>
</dbReference>
<dbReference type="InterPro" id="IPR028082">
    <property type="entry name" value="Peripla_BP_I"/>
</dbReference>
<dbReference type="SMART" id="SM00345">
    <property type="entry name" value="HTH_GNTR"/>
    <property type="match status" value="1"/>
</dbReference>
<dbReference type="EMBL" id="QEKH01000005">
    <property type="protein sequence ID" value="PVY44752.1"/>
    <property type="molecule type" value="Genomic_DNA"/>
</dbReference>
<organism evidence="6 7">
    <name type="scientific">Victivallis vadensis</name>
    <dbReference type="NCBI Taxonomy" id="172901"/>
    <lineage>
        <taxon>Bacteria</taxon>
        <taxon>Pseudomonadati</taxon>
        <taxon>Lentisphaerota</taxon>
        <taxon>Lentisphaeria</taxon>
        <taxon>Victivallales</taxon>
        <taxon>Victivallaceae</taxon>
        <taxon>Victivallis</taxon>
    </lineage>
</organism>
<accession>A0A2U1B824</accession>
<dbReference type="CDD" id="cd06267">
    <property type="entry name" value="PBP1_LacI_sugar_binding-like"/>
    <property type="match status" value="1"/>
</dbReference>
<dbReference type="SUPFAM" id="SSF46785">
    <property type="entry name" value="Winged helix' DNA-binding domain"/>
    <property type="match status" value="1"/>
</dbReference>
<sequence>MATPRKNNKTNGSRTQLREEILNGHYLAGTYLPSARELAKSLNVSKSSVHNILKLLQEEGLIQIYPNCGALVLENGASRNMLKRFFVRPSDFGTFRYLPVSMELLAGIAAGAEKKNCEMLASFSDSGRMTDEIIAHCMNGLIQGMIYLQCDNFDGLIAPLEKAAVPYVIAADNRGHEGALRTYVDYRAAARNAVRFLIGRGHRRIGIVTGAVRDYLYAEMLAGFRGALAEEDVPLNPAWVLSGLGYEQSADQVGVLMNFLKQPELPTAIFTVRDYRAGWLFEAAGRLGIGIPGQLSVLSFDNHSWRGAEVSGLTTFAEPLREQGETAVELLRQWVASGKRPESVELKPELVERASVAALP</sequence>
<reference evidence="6 7" key="1">
    <citation type="submission" date="2018-04" db="EMBL/GenBank/DDBJ databases">
        <title>Genomic Encyclopedia of Type Strains, Phase IV (KMG-IV): sequencing the most valuable type-strain genomes for metagenomic binning, comparative biology and taxonomic classification.</title>
        <authorList>
            <person name="Goeker M."/>
        </authorList>
    </citation>
    <scope>NUCLEOTIDE SEQUENCE [LARGE SCALE GENOMIC DNA]</scope>
    <source>
        <strain evidence="6 7">DSM 14823</strain>
    </source>
</reference>
<evidence type="ECO:0000259" key="5">
    <source>
        <dbReference type="PROSITE" id="PS50949"/>
    </source>
</evidence>
<dbReference type="InterPro" id="IPR036390">
    <property type="entry name" value="WH_DNA-bd_sf"/>
</dbReference>
<gene>
    <name evidence="6" type="ORF">C8D82_10581</name>
</gene>
<comment type="caution">
    <text evidence="6">The sequence shown here is derived from an EMBL/GenBank/DDBJ whole genome shotgun (WGS) entry which is preliminary data.</text>
</comment>
<evidence type="ECO:0000256" key="3">
    <source>
        <dbReference type="ARBA" id="ARBA00023125"/>
    </source>
</evidence>
<evidence type="ECO:0000313" key="7">
    <source>
        <dbReference type="Proteomes" id="UP000245959"/>
    </source>
</evidence>
<dbReference type="Proteomes" id="UP000245959">
    <property type="component" value="Unassembled WGS sequence"/>
</dbReference>
<keyword evidence="2" id="KW-0805">Transcription regulation</keyword>
<keyword evidence="4" id="KW-0804">Transcription</keyword>
<dbReference type="InterPro" id="IPR046335">
    <property type="entry name" value="LacI/GalR-like_sensor"/>
</dbReference>
<dbReference type="GeneID" id="78294400"/>
<dbReference type="InterPro" id="IPR036388">
    <property type="entry name" value="WH-like_DNA-bd_sf"/>
</dbReference>
<name>A0A2U1B824_9BACT</name>
<dbReference type="Pfam" id="PF13377">
    <property type="entry name" value="Peripla_BP_3"/>
    <property type="match status" value="1"/>
</dbReference>
<dbReference type="InterPro" id="IPR000524">
    <property type="entry name" value="Tscrpt_reg_HTH_GntR"/>
</dbReference>
<dbReference type="PANTHER" id="PTHR30146">
    <property type="entry name" value="LACI-RELATED TRANSCRIPTIONAL REPRESSOR"/>
    <property type="match status" value="1"/>
</dbReference>
<dbReference type="PRINTS" id="PR00035">
    <property type="entry name" value="HTHGNTR"/>
</dbReference>
<evidence type="ECO:0000313" key="6">
    <source>
        <dbReference type="EMBL" id="PVY44752.1"/>
    </source>
</evidence>
<dbReference type="AlphaFoldDB" id="A0A2U1B824"/>
<keyword evidence="7" id="KW-1185">Reference proteome</keyword>
<evidence type="ECO:0000256" key="2">
    <source>
        <dbReference type="ARBA" id="ARBA00023015"/>
    </source>
</evidence>
<dbReference type="Pfam" id="PF00392">
    <property type="entry name" value="GntR"/>
    <property type="match status" value="1"/>
</dbReference>
<dbReference type="Gene3D" id="1.10.10.10">
    <property type="entry name" value="Winged helix-like DNA-binding domain superfamily/Winged helix DNA-binding domain"/>
    <property type="match status" value="1"/>
</dbReference>
<keyword evidence="1" id="KW-0678">Repressor</keyword>
<dbReference type="PROSITE" id="PS50949">
    <property type="entry name" value="HTH_GNTR"/>
    <property type="match status" value="1"/>
</dbReference>
<dbReference type="CDD" id="cd07377">
    <property type="entry name" value="WHTH_GntR"/>
    <property type="match status" value="1"/>
</dbReference>